<evidence type="ECO:0000313" key="11">
    <source>
        <dbReference type="Proteomes" id="UP001156660"/>
    </source>
</evidence>
<protein>
    <submittedName>
        <fullName evidence="8">Lipopolysaccharide biosynthesis protein</fullName>
    </submittedName>
</protein>
<dbReference type="RefSeq" id="WP_105064353.1">
    <property type="nucleotide sequence ID" value="NZ_BSOU01000010.1"/>
</dbReference>
<evidence type="ECO:0000256" key="3">
    <source>
        <dbReference type="ARBA" id="ARBA00022475"/>
    </source>
</evidence>
<keyword evidence="6 7" id="KW-0472">Membrane</keyword>
<reference evidence="9 10" key="2">
    <citation type="submission" date="2016-12" db="EMBL/GenBank/DDBJ databases">
        <title>Diversity of luminous bacteria.</title>
        <authorList>
            <person name="Yoshizawa S."/>
            <person name="Kogure K."/>
        </authorList>
    </citation>
    <scope>NUCLEOTIDE SEQUENCE [LARGE SCALE GENOMIC DNA]</scope>
    <source>
        <strain evidence="9 10">NBRC 105001</strain>
    </source>
</reference>
<feature type="transmembrane region" description="Helical" evidence="7">
    <location>
        <begin position="417"/>
        <end position="435"/>
    </location>
</feature>
<keyword evidence="5 7" id="KW-1133">Transmembrane helix</keyword>
<dbReference type="PANTHER" id="PTHR30250">
    <property type="entry name" value="PST FAMILY PREDICTED COLANIC ACID TRANSPORTER"/>
    <property type="match status" value="1"/>
</dbReference>
<feature type="transmembrane region" description="Helical" evidence="7">
    <location>
        <begin position="169"/>
        <end position="186"/>
    </location>
</feature>
<keyword evidence="4 7" id="KW-0812">Transmembrane</keyword>
<dbReference type="Proteomes" id="UP000239273">
    <property type="component" value="Unassembled WGS sequence"/>
</dbReference>
<feature type="transmembrane region" description="Helical" evidence="7">
    <location>
        <begin position="447"/>
        <end position="468"/>
    </location>
</feature>
<dbReference type="Pfam" id="PF13440">
    <property type="entry name" value="Polysacc_synt_3"/>
    <property type="match status" value="1"/>
</dbReference>
<dbReference type="InterPro" id="IPR050833">
    <property type="entry name" value="Poly_Biosynth_Transport"/>
</dbReference>
<keyword evidence="3" id="KW-1003">Cell membrane</keyword>
<evidence type="ECO:0000256" key="1">
    <source>
        <dbReference type="ARBA" id="ARBA00004651"/>
    </source>
</evidence>
<dbReference type="EMBL" id="MSCP01000003">
    <property type="protein sequence ID" value="PQJ85409.1"/>
    <property type="molecule type" value="Genomic_DNA"/>
</dbReference>
<sequence>MSTFDKLKKAIIKSVISRYSVYIIQVGTLAIYSRLFTPEVFGIFAAIQVFSIFFLMLGEVGLGPAIINFKTLSEKDKNGLFSLTLVIGIIICILFYLFSFWLNYFYNRDDYQYISIFICISIIFSCINTLPNSFLIRERFFFRLAFSDILSEIIAFFIVVYVYYNFEPLYALAVRPCVVSIFRFIINYTIHLKWTEFGIPRLYWYPKAVKPILKFSSYQFSFNVLNYFSRNLDNILVGKYFGLTSLGVYDKSYMLMKYPLQLVSFAIGPALQPILSSECKDINEVRIIHDKLIFNLSFISCLIGFLIYSNSDLIVFIILGEQWDSVVGLLTIFSFSIPIQIILSTSGSVFQSLNETRLMFISGVFSSFVNIIGMILSINFGDIYILATVLFFTFLINFIQCYYLMYKNIFNESVVRFLFILIPSLLSMCLSFLLYNCLNYYFSLNMIYKLFYSISLSFLIFFVVYWLCGYMKIYKKVSYVS</sequence>
<dbReference type="PANTHER" id="PTHR30250:SF10">
    <property type="entry name" value="LIPOPOLYSACCHARIDE BIOSYNTHESIS PROTEIN WZXC"/>
    <property type="match status" value="1"/>
</dbReference>
<dbReference type="EMBL" id="BSOU01000010">
    <property type="protein sequence ID" value="GLR76413.1"/>
    <property type="molecule type" value="Genomic_DNA"/>
</dbReference>
<comment type="similarity">
    <text evidence="2">Belongs to the polysaccharide synthase family.</text>
</comment>
<feature type="transmembrane region" description="Helical" evidence="7">
    <location>
        <begin position="79"/>
        <end position="99"/>
    </location>
</feature>
<dbReference type="GO" id="GO:0005886">
    <property type="term" value="C:plasma membrane"/>
    <property type="evidence" value="ECO:0007669"/>
    <property type="project" value="UniProtKB-SubCell"/>
</dbReference>
<gene>
    <name evidence="9" type="ORF">BTO23_19000</name>
    <name evidence="8" type="ORF">GCM10007855_32880</name>
</gene>
<organism evidence="9 10">
    <name type="scientific">Aliivibrio sifiae</name>
    <dbReference type="NCBI Taxonomy" id="566293"/>
    <lineage>
        <taxon>Bacteria</taxon>
        <taxon>Pseudomonadati</taxon>
        <taxon>Pseudomonadota</taxon>
        <taxon>Gammaproteobacteria</taxon>
        <taxon>Vibrionales</taxon>
        <taxon>Vibrionaceae</taxon>
        <taxon>Aliivibrio</taxon>
    </lineage>
</organism>
<evidence type="ECO:0000256" key="6">
    <source>
        <dbReference type="ARBA" id="ARBA00023136"/>
    </source>
</evidence>
<dbReference type="AlphaFoldDB" id="A0A2S7X5U5"/>
<feature type="transmembrane region" description="Helical" evidence="7">
    <location>
        <begin position="358"/>
        <end position="378"/>
    </location>
</feature>
<evidence type="ECO:0000313" key="8">
    <source>
        <dbReference type="EMBL" id="GLR76413.1"/>
    </source>
</evidence>
<feature type="transmembrane region" description="Helical" evidence="7">
    <location>
        <begin position="142"/>
        <end position="163"/>
    </location>
</feature>
<comment type="caution">
    <text evidence="9">The sequence shown here is derived from an EMBL/GenBank/DDBJ whole genome shotgun (WGS) entry which is preliminary data.</text>
</comment>
<accession>A0A2S7X5U5</accession>
<comment type="subcellular location">
    <subcellularLocation>
        <location evidence="1">Cell membrane</location>
        <topology evidence="1">Multi-pass membrane protein</topology>
    </subcellularLocation>
</comment>
<evidence type="ECO:0000256" key="2">
    <source>
        <dbReference type="ARBA" id="ARBA00007430"/>
    </source>
</evidence>
<name>A0A2S7X5U5_9GAMM</name>
<reference evidence="8" key="1">
    <citation type="journal article" date="2014" name="Int. J. Syst. Evol. Microbiol.">
        <title>Complete genome of a new Firmicutes species belonging to the dominant human colonic microbiota ('Ruminococcus bicirculans') reveals two chromosomes and a selective capacity to utilize plant glucans.</title>
        <authorList>
            <consortium name="NISC Comparative Sequencing Program"/>
            <person name="Wegmann U."/>
            <person name="Louis P."/>
            <person name="Goesmann A."/>
            <person name="Henrissat B."/>
            <person name="Duncan S.H."/>
            <person name="Flint H.J."/>
        </authorList>
    </citation>
    <scope>NUCLEOTIDE SEQUENCE</scope>
    <source>
        <strain evidence="8">NBRC 105001</strain>
    </source>
</reference>
<feature type="transmembrane region" description="Helical" evidence="7">
    <location>
        <begin position="21"/>
        <end position="37"/>
    </location>
</feature>
<proteinExistence type="inferred from homology"/>
<dbReference type="Proteomes" id="UP001156660">
    <property type="component" value="Unassembled WGS sequence"/>
</dbReference>
<keyword evidence="11" id="KW-1185">Reference proteome</keyword>
<evidence type="ECO:0000256" key="4">
    <source>
        <dbReference type="ARBA" id="ARBA00022692"/>
    </source>
</evidence>
<evidence type="ECO:0000313" key="9">
    <source>
        <dbReference type="EMBL" id="PQJ85409.1"/>
    </source>
</evidence>
<feature type="transmembrane region" description="Helical" evidence="7">
    <location>
        <begin position="111"/>
        <end position="130"/>
    </location>
</feature>
<dbReference type="OrthoDB" id="8538786at2"/>
<reference evidence="8" key="4">
    <citation type="submission" date="2023-01" db="EMBL/GenBank/DDBJ databases">
        <title>Draft genome sequence of Aliivibrio sifiae strain NBRC 105001.</title>
        <authorList>
            <person name="Sun Q."/>
            <person name="Mori K."/>
        </authorList>
    </citation>
    <scope>NUCLEOTIDE SEQUENCE</scope>
    <source>
        <strain evidence="8">NBRC 105001</strain>
    </source>
</reference>
<feature type="transmembrane region" description="Helical" evidence="7">
    <location>
        <begin position="384"/>
        <end position="405"/>
    </location>
</feature>
<feature type="transmembrane region" description="Helical" evidence="7">
    <location>
        <begin position="325"/>
        <end position="346"/>
    </location>
</feature>
<feature type="transmembrane region" description="Helical" evidence="7">
    <location>
        <begin position="43"/>
        <end position="67"/>
    </location>
</feature>
<evidence type="ECO:0000313" key="10">
    <source>
        <dbReference type="Proteomes" id="UP000239273"/>
    </source>
</evidence>
<feature type="transmembrane region" description="Helical" evidence="7">
    <location>
        <begin position="292"/>
        <end position="319"/>
    </location>
</feature>
<evidence type="ECO:0000256" key="5">
    <source>
        <dbReference type="ARBA" id="ARBA00022989"/>
    </source>
</evidence>
<reference evidence="11" key="3">
    <citation type="journal article" date="2019" name="Int. J. Syst. Evol. Microbiol.">
        <title>The Global Catalogue of Microorganisms (GCM) 10K type strain sequencing project: providing services to taxonomists for standard genome sequencing and annotation.</title>
        <authorList>
            <consortium name="The Broad Institute Genomics Platform"/>
            <consortium name="The Broad Institute Genome Sequencing Center for Infectious Disease"/>
            <person name="Wu L."/>
            <person name="Ma J."/>
        </authorList>
    </citation>
    <scope>NUCLEOTIDE SEQUENCE [LARGE SCALE GENOMIC DNA]</scope>
    <source>
        <strain evidence="11">NBRC 105001</strain>
    </source>
</reference>
<evidence type="ECO:0000256" key="7">
    <source>
        <dbReference type="SAM" id="Phobius"/>
    </source>
</evidence>